<keyword evidence="1" id="KW-0472">Membrane</keyword>
<dbReference type="Pfam" id="PF10947">
    <property type="entry name" value="DUF2628"/>
    <property type="match status" value="1"/>
</dbReference>
<dbReference type="Gene3D" id="3.30.700.10">
    <property type="entry name" value="Glycoprotein, Type 4 Pilin"/>
    <property type="match status" value="1"/>
</dbReference>
<dbReference type="EMBL" id="BSPX01000006">
    <property type="protein sequence ID" value="GLT21331.1"/>
    <property type="molecule type" value="Genomic_DNA"/>
</dbReference>
<reference evidence="3" key="1">
    <citation type="journal article" date="2019" name="Int. J. Syst. Evol. Microbiol.">
        <title>The Global Catalogue of Microorganisms (GCM) 10K type strain sequencing project: providing services to taxonomists for standard genome sequencing and annotation.</title>
        <authorList>
            <consortium name="The Broad Institute Genomics Platform"/>
            <consortium name="The Broad Institute Genome Sequencing Center for Infectious Disease"/>
            <person name="Wu L."/>
            <person name="Ma J."/>
        </authorList>
    </citation>
    <scope>NUCLEOTIDE SEQUENCE [LARGE SCALE GENOMIC DNA]</scope>
    <source>
        <strain evidence="3">NBRC 102407</strain>
    </source>
</reference>
<comment type="caution">
    <text evidence="2">The sequence shown here is derived from an EMBL/GenBank/DDBJ whole genome shotgun (WGS) entry which is preliminary data.</text>
</comment>
<keyword evidence="1" id="KW-1133">Transmembrane helix</keyword>
<accession>A0ABQ6F974</accession>
<dbReference type="InterPro" id="IPR045584">
    <property type="entry name" value="Pilin-like"/>
</dbReference>
<sequence>MSDREALYRAAIGPKNQDYYLSRFLAFDEAGKAGPSWNWPAALLTFFWFIYRRMWAVGFAYLVAANLLAWIIGMIFGDIGPLIALIAQVALPGMYANMLYHAHCNQKIEEALAAGTDPAYQLGVLEGKGGTSRSGAIIGFVLLGFVVLGMLAAVAIPQYQTYVNKAKVAEAAALGRRAVESVEAYRRQHDELPAKLVEAGFIPTPPLHVYGIEMDGPAMVVTIRQGAGFPDGGRLIWELTESPDGKTAWRCRAQRLPVPTLPEDCR</sequence>
<protein>
    <recommendedName>
        <fullName evidence="4">DUF2628 domain-containing protein</fullName>
    </recommendedName>
</protein>
<keyword evidence="3" id="KW-1185">Reference proteome</keyword>
<evidence type="ECO:0000313" key="3">
    <source>
        <dbReference type="Proteomes" id="UP001157167"/>
    </source>
</evidence>
<organism evidence="2 3">
    <name type="scientific">Zoogloea oryzae</name>
    <dbReference type="NCBI Taxonomy" id="310767"/>
    <lineage>
        <taxon>Bacteria</taxon>
        <taxon>Pseudomonadati</taxon>
        <taxon>Pseudomonadota</taxon>
        <taxon>Betaproteobacteria</taxon>
        <taxon>Rhodocyclales</taxon>
        <taxon>Zoogloeaceae</taxon>
        <taxon>Zoogloea</taxon>
    </lineage>
</organism>
<evidence type="ECO:0000313" key="2">
    <source>
        <dbReference type="EMBL" id="GLT21331.1"/>
    </source>
</evidence>
<evidence type="ECO:0000256" key="1">
    <source>
        <dbReference type="SAM" id="Phobius"/>
    </source>
</evidence>
<dbReference type="Proteomes" id="UP001157167">
    <property type="component" value="Unassembled WGS sequence"/>
</dbReference>
<keyword evidence="1" id="KW-0812">Transmembrane</keyword>
<name>A0ABQ6F974_9RHOO</name>
<feature type="transmembrane region" description="Helical" evidence="1">
    <location>
        <begin position="136"/>
        <end position="156"/>
    </location>
</feature>
<feature type="transmembrane region" description="Helical" evidence="1">
    <location>
        <begin position="54"/>
        <end position="76"/>
    </location>
</feature>
<gene>
    <name evidence="2" type="ORF">GCM10007933_07830</name>
</gene>
<dbReference type="SUPFAM" id="SSF54523">
    <property type="entry name" value="Pili subunits"/>
    <property type="match status" value="1"/>
</dbReference>
<dbReference type="RefSeq" id="WP_284186784.1">
    <property type="nucleotide sequence ID" value="NZ_BSPX01000006.1"/>
</dbReference>
<evidence type="ECO:0008006" key="4">
    <source>
        <dbReference type="Google" id="ProtNLM"/>
    </source>
</evidence>
<proteinExistence type="predicted"/>
<dbReference type="InterPro" id="IPR024399">
    <property type="entry name" value="DUF2628"/>
</dbReference>